<feature type="transmembrane region" description="Helical" evidence="1">
    <location>
        <begin position="12"/>
        <end position="37"/>
    </location>
</feature>
<accession>S3D4S3</accession>
<dbReference type="RefSeq" id="XP_008086271.1">
    <property type="nucleotide sequence ID" value="XM_008088080.1"/>
</dbReference>
<gene>
    <name evidence="2" type="ORF">GLAREA_02995</name>
</gene>
<name>S3D4S3_GLAL2</name>
<proteinExistence type="predicted"/>
<protein>
    <submittedName>
        <fullName evidence="2">Uncharacterized protein</fullName>
    </submittedName>
</protein>
<keyword evidence="3" id="KW-1185">Reference proteome</keyword>
<dbReference type="KEGG" id="glz:GLAREA_02995"/>
<keyword evidence="1" id="KW-0812">Transmembrane</keyword>
<keyword evidence="1" id="KW-1133">Transmembrane helix</keyword>
<dbReference type="Proteomes" id="UP000016922">
    <property type="component" value="Unassembled WGS sequence"/>
</dbReference>
<keyword evidence="1" id="KW-0472">Membrane</keyword>
<dbReference type="AlphaFoldDB" id="S3D4S3"/>
<organism evidence="2 3">
    <name type="scientific">Glarea lozoyensis (strain ATCC 20868 / MF5171)</name>
    <dbReference type="NCBI Taxonomy" id="1116229"/>
    <lineage>
        <taxon>Eukaryota</taxon>
        <taxon>Fungi</taxon>
        <taxon>Dikarya</taxon>
        <taxon>Ascomycota</taxon>
        <taxon>Pezizomycotina</taxon>
        <taxon>Leotiomycetes</taxon>
        <taxon>Helotiales</taxon>
        <taxon>Helotiaceae</taxon>
        <taxon>Glarea</taxon>
    </lineage>
</organism>
<evidence type="ECO:0000313" key="3">
    <source>
        <dbReference type="Proteomes" id="UP000016922"/>
    </source>
</evidence>
<reference evidence="2 3" key="1">
    <citation type="journal article" date="2013" name="BMC Genomics">
        <title>Genomics-driven discovery of the pneumocandin biosynthetic gene cluster in the fungus Glarea lozoyensis.</title>
        <authorList>
            <person name="Chen L."/>
            <person name="Yue Q."/>
            <person name="Zhang X."/>
            <person name="Xiang M."/>
            <person name="Wang C."/>
            <person name="Li S."/>
            <person name="Che Y."/>
            <person name="Ortiz-Lopez F.J."/>
            <person name="Bills G.F."/>
            <person name="Liu X."/>
            <person name="An Z."/>
        </authorList>
    </citation>
    <scope>NUCLEOTIDE SEQUENCE [LARGE SCALE GENOMIC DNA]</scope>
    <source>
        <strain evidence="3">ATCC 20868 / MF5171</strain>
    </source>
</reference>
<evidence type="ECO:0000313" key="2">
    <source>
        <dbReference type="EMBL" id="EPE27081.1"/>
    </source>
</evidence>
<evidence type="ECO:0000256" key="1">
    <source>
        <dbReference type="SAM" id="Phobius"/>
    </source>
</evidence>
<dbReference type="EMBL" id="KE145370">
    <property type="protein sequence ID" value="EPE27081.1"/>
    <property type="molecule type" value="Genomic_DNA"/>
</dbReference>
<dbReference type="HOGENOM" id="CLU_2606247_0_0_1"/>
<sequence>MAMSPFMEDLRIAIPVIVVSVGCGLSLIAIVGVLIACKRAAGKRAQIERKRDADMEAARRQYANISPATGITMRDNEST</sequence>
<dbReference type="GeneID" id="19462051"/>